<comment type="caution">
    <text evidence="1">The sequence shown here is derived from an EMBL/GenBank/DDBJ whole genome shotgun (WGS) entry which is preliminary data.</text>
</comment>
<protein>
    <submittedName>
        <fullName evidence="1">Uncharacterized protein</fullName>
    </submittedName>
</protein>
<reference evidence="1 2" key="1">
    <citation type="submission" date="2019-01" db="EMBL/GenBank/DDBJ databases">
        <title>Draft genome sequence of Psathyrella aberdarensis IHI B618.</title>
        <authorList>
            <person name="Buettner E."/>
            <person name="Kellner H."/>
        </authorList>
    </citation>
    <scope>NUCLEOTIDE SEQUENCE [LARGE SCALE GENOMIC DNA]</scope>
    <source>
        <strain evidence="1 2">IHI B618</strain>
    </source>
</reference>
<dbReference type="EMBL" id="SDEE01000271">
    <property type="protein sequence ID" value="RXW18362.1"/>
    <property type="molecule type" value="Genomic_DNA"/>
</dbReference>
<accession>A0A4Q2DGS8</accession>
<evidence type="ECO:0000313" key="2">
    <source>
        <dbReference type="Proteomes" id="UP000290288"/>
    </source>
</evidence>
<dbReference type="Proteomes" id="UP000290288">
    <property type="component" value="Unassembled WGS sequence"/>
</dbReference>
<evidence type="ECO:0000313" key="1">
    <source>
        <dbReference type="EMBL" id="RXW18362.1"/>
    </source>
</evidence>
<name>A0A4Q2DGS8_9AGAR</name>
<gene>
    <name evidence="1" type="ORF">EST38_g7490</name>
</gene>
<dbReference type="AlphaFoldDB" id="A0A4Q2DGS8"/>
<organism evidence="1 2">
    <name type="scientific">Candolleomyces aberdarensis</name>
    <dbReference type="NCBI Taxonomy" id="2316362"/>
    <lineage>
        <taxon>Eukaryota</taxon>
        <taxon>Fungi</taxon>
        <taxon>Dikarya</taxon>
        <taxon>Basidiomycota</taxon>
        <taxon>Agaricomycotina</taxon>
        <taxon>Agaricomycetes</taxon>
        <taxon>Agaricomycetidae</taxon>
        <taxon>Agaricales</taxon>
        <taxon>Agaricineae</taxon>
        <taxon>Psathyrellaceae</taxon>
        <taxon>Candolleomyces</taxon>
    </lineage>
</organism>
<keyword evidence="2" id="KW-1185">Reference proteome</keyword>
<proteinExistence type="predicted"/>
<sequence>MKLTTRQTRNLRWWDLWNIEEMFCIDKEGGSSESVTEILMFRFQSLGFSVHSKYMTFV</sequence>